<gene>
    <name evidence="2" type="ORF">HUK38_04345</name>
</gene>
<dbReference type="Gene3D" id="1.10.30.50">
    <property type="match status" value="1"/>
</dbReference>
<dbReference type="SMART" id="SM00507">
    <property type="entry name" value="HNHc"/>
    <property type="match status" value="1"/>
</dbReference>
<keyword evidence="2" id="KW-0540">Nuclease</keyword>
<organism evidence="2 3">
    <name type="scientific">Thiospirillum jenense</name>
    <dbReference type="NCBI Taxonomy" id="1653858"/>
    <lineage>
        <taxon>Bacteria</taxon>
        <taxon>Pseudomonadati</taxon>
        <taxon>Pseudomonadota</taxon>
        <taxon>Gammaproteobacteria</taxon>
        <taxon>Chromatiales</taxon>
        <taxon>Chromatiaceae</taxon>
        <taxon>Thiospirillum</taxon>
    </lineage>
</organism>
<reference evidence="2 3" key="1">
    <citation type="journal article" date="2020" name="Arch. Microbiol.">
        <title>The genome sequence of the giant phototrophic gammaproteobacterium Thiospirillum jenense gives insight into its physiological properties and phylogenetic relationships.</title>
        <authorList>
            <person name="Imhoff J.F."/>
            <person name="Meyer T.E."/>
            <person name="Kyndt J.A."/>
        </authorList>
    </citation>
    <scope>NUCLEOTIDE SEQUENCE [LARGE SCALE GENOMIC DNA]</scope>
    <source>
        <strain evidence="2 3">DSM 216</strain>
    </source>
</reference>
<sequence>MTQSIKDLLITYFKNHPFQDCEHGPVVDWVTEQWLLEHDNPPRDPWRSIRHLHEEGFLIKVSKGIYRYDPNYIVNNQLENFTDEQRKAIFERDHYRCVICGRGYAEGVEIHADHIKPKNKGGEASILNGQTLCAEHNLRKKNYQQTELGKRMFIRLDELATANQDDNLKQFCTEIFRVFEKYHIDDHIK</sequence>
<dbReference type="GO" id="GO:0008270">
    <property type="term" value="F:zinc ion binding"/>
    <property type="evidence" value="ECO:0007669"/>
    <property type="project" value="InterPro"/>
</dbReference>
<keyword evidence="2" id="KW-0255">Endonuclease</keyword>
<evidence type="ECO:0000259" key="1">
    <source>
        <dbReference type="SMART" id="SM00507"/>
    </source>
</evidence>
<dbReference type="GO" id="GO:0004519">
    <property type="term" value="F:endonuclease activity"/>
    <property type="evidence" value="ECO:0007669"/>
    <property type="project" value="UniProtKB-KW"/>
</dbReference>
<dbReference type="CDD" id="cd00085">
    <property type="entry name" value="HNHc"/>
    <property type="match status" value="1"/>
</dbReference>
<dbReference type="InterPro" id="IPR002711">
    <property type="entry name" value="HNH"/>
</dbReference>
<keyword evidence="3" id="KW-1185">Reference proteome</keyword>
<keyword evidence="2" id="KW-0378">Hydrolase</keyword>
<comment type="caution">
    <text evidence="2">The sequence shown here is derived from an EMBL/GenBank/DDBJ whole genome shotgun (WGS) entry which is preliminary data.</text>
</comment>
<dbReference type="Proteomes" id="UP000548632">
    <property type="component" value="Unassembled WGS sequence"/>
</dbReference>
<accession>A0A839HB64</accession>
<evidence type="ECO:0000313" key="3">
    <source>
        <dbReference type="Proteomes" id="UP000548632"/>
    </source>
</evidence>
<name>A0A839HB64_9GAMM</name>
<dbReference type="Pfam" id="PF01844">
    <property type="entry name" value="HNH"/>
    <property type="match status" value="1"/>
</dbReference>
<dbReference type="InterPro" id="IPR003615">
    <property type="entry name" value="HNH_nuc"/>
</dbReference>
<dbReference type="RefSeq" id="WP_182582838.1">
    <property type="nucleotide sequence ID" value="NZ_JABVCQ010000007.1"/>
</dbReference>
<dbReference type="EMBL" id="JABVCQ010000007">
    <property type="protein sequence ID" value="MBB1125460.1"/>
    <property type="molecule type" value="Genomic_DNA"/>
</dbReference>
<evidence type="ECO:0000313" key="2">
    <source>
        <dbReference type="EMBL" id="MBB1125460.1"/>
    </source>
</evidence>
<feature type="domain" description="HNH nuclease" evidence="1">
    <location>
        <begin position="84"/>
        <end position="138"/>
    </location>
</feature>
<dbReference type="AlphaFoldDB" id="A0A839HB64"/>
<protein>
    <submittedName>
        <fullName evidence="2">HNH endonuclease</fullName>
    </submittedName>
</protein>
<dbReference type="GO" id="GO:0003676">
    <property type="term" value="F:nucleic acid binding"/>
    <property type="evidence" value="ECO:0007669"/>
    <property type="project" value="InterPro"/>
</dbReference>
<proteinExistence type="predicted"/>